<feature type="transmembrane region" description="Helical" evidence="1">
    <location>
        <begin position="39"/>
        <end position="56"/>
    </location>
</feature>
<dbReference type="PATRIC" id="fig|1121326.3.peg.455"/>
<protein>
    <submittedName>
        <fullName evidence="2">Uncharacterized protein</fullName>
    </submittedName>
</protein>
<sequence length="60" mass="6557">MSHRHCCCHDHEDRGNFLLPLAALIGLILLAFGRCRGTIYAVLVILSVLIVCGCGMKTKC</sequence>
<reference evidence="2 3" key="1">
    <citation type="submission" date="2016-04" db="EMBL/GenBank/DDBJ databases">
        <title>Genome sequence of Clostridium magnum DSM 2767.</title>
        <authorList>
            <person name="Poehlein A."/>
            <person name="Uhlig R."/>
            <person name="Fischer R."/>
            <person name="Bahl H."/>
            <person name="Daniel R."/>
        </authorList>
    </citation>
    <scope>NUCLEOTIDE SEQUENCE [LARGE SCALE GENOMIC DNA]</scope>
    <source>
        <strain evidence="2 3">DSM 2767</strain>
    </source>
</reference>
<dbReference type="AlphaFoldDB" id="A0A168DYV4"/>
<keyword evidence="1" id="KW-0472">Membrane</keyword>
<evidence type="ECO:0000256" key="1">
    <source>
        <dbReference type="SAM" id="Phobius"/>
    </source>
</evidence>
<keyword evidence="3" id="KW-1185">Reference proteome</keyword>
<dbReference type="RefSeq" id="WP_066617451.1">
    <property type="nucleotide sequence ID" value="NZ_FQXL01000024.1"/>
</dbReference>
<evidence type="ECO:0000313" key="2">
    <source>
        <dbReference type="EMBL" id="KZL93453.1"/>
    </source>
</evidence>
<feature type="transmembrane region" description="Helical" evidence="1">
    <location>
        <begin position="16"/>
        <end position="33"/>
    </location>
</feature>
<organism evidence="2 3">
    <name type="scientific">Clostridium magnum DSM 2767</name>
    <dbReference type="NCBI Taxonomy" id="1121326"/>
    <lineage>
        <taxon>Bacteria</taxon>
        <taxon>Bacillati</taxon>
        <taxon>Bacillota</taxon>
        <taxon>Clostridia</taxon>
        <taxon>Eubacteriales</taxon>
        <taxon>Clostridiaceae</taxon>
        <taxon>Clostridium</taxon>
    </lineage>
</organism>
<evidence type="ECO:0000313" key="3">
    <source>
        <dbReference type="Proteomes" id="UP000076603"/>
    </source>
</evidence>
<dbReference type="STRING" id="1121326.CLMAG_04990"/>
<comment type="caution">
    <text evidence="2">The sequence shown here is derived from an EMBL/GenBank/DDBJ whole genome shotgun (WGS) entry which is preliminary data.</text>
</comment>
<gene>
    <name evidence="2" type="ORF">CLMAG_04990</name>
</gene>
<keyword evidence="1" id="KW-1133">Transmembrane helix</keyword>
<dbReference type="EMBL" id="LWAE01000001">
    <property type="protein sequence ID" value="KZL93453.1"/>
    <property type="molecule type" value="Genomic_DNA"/>
</dbReference>
<name>A0A168DYV4_9CLOT</name>
<proteinExistence type="predicted"/>
<dbReference type="Proteomes" id="UP000076603">
    <property type="component" value="Unassembled WGS sequence"/>
</dbReference>
<accession>A0A168DYV4</accession>
<keyword evidence="1" id="KW-0812">Transmembrane</keyword>